<reference evidence="3" key="1">
    <citation type="submission" date="2020-07" db="EMBL/GenBank/DDBJ databases">
        <title>Multicomponent nature underlies the extraordinary mechanical properties of spider dragline silk.</title>
        <authorList>
            <person name="Kono N."/>
            <person name="Nakamura H."/>
            <person name="Mori M."/>
            <person name="Yoshida Y."/>
            <person name="Ohtoshi R."/>
            <person name="Malay A.D."/>
            <person name="Moran D.A.P."/>
            <person name="Tomita M."/>
            <person name="Numata K."/>
            <person name="Arakawa K."/>
        </authorList>
    </citation>
    <scope>NUCLEOTIDE SEQUENCE</scope>
</reference>
<gene>
    <name evidence="3" type="primary">AVEN_199132_1</name>
    <name evidence="3" type="ORF">TNCT_147781</name>
</gene>
<evidence type="ECO:0000313" key="4">
    <source>
        <dbReference type="Proteomes" id="UP000887116"/>
    </source>
</evidence>
<evidence type="ECO:0000256" key="1">
    <source>
        <dbReference type="SAM" id="MobiDB-lite"/>
    </source>
</evidence>
<feature type="domain" description="MADF" evidence="2">
    <location>
        <begin position="206"/>
        <end position="295"/>
    </location>
</feature>
<dbReference type="Proteomes" id="UP000887116">
    <property type="component" value="Unassembled WGS sequence"/>
</dbReference>
<feature type="compositionally biased region" description="Polar residues" evidence="1">
    <location>
        <begin position="343"/>
        <end position="360"/>
    </location>
</feature>
<dbReference type="InterPro" id="IPR006578">
    <property type="entry name" value="MADF-dom"/>
</dbReference>
<dbReference type="InterPro" id="IPR008042">
    <property type="entry name" value="Retrotrans_Pao"/>
</dbReference>
<protein>
    <recommendedName>
        <fullName evidence="2">MADF domain-containing protein</fullName>
    </recommendedName>
</protein>
<name>A0A8X6K876_TRICU</name>
<keyword evidence="4" id="KW-1185">Reference proteome</keyword>
<evidence type="ECO:0000259" key="2">
    <source>
        <dbReference type="PROSITE" id="PS51029"/>
    </source>
</evidence>
<sequence>MRNMCPTSLTCGFMNVTSQLTVDLDKSVKSFWELESIGMNETNDSSSESEKALQIFDSSIILKEKRYEISLPWKEENVKLKENFYVDDCICSVDSDDEARQVYHEAKLILCEASMNLTKWKTNSNALKEEIETVTSKEVKLGFPDSSSKVLGLKYNSSKDLFIFSPETIVEASHSNEPTKRTVLQISSKLFDPICFLSPYSIQAKFLFQKLWIDGMDWDKNIPENMKTMWKNWCQNLQNLADFEVSRDVCKIRFKVLRDRYRKEKVRAFPSGSEAKARKIWPFSEMLSFLDPYMQKGSTWSNITGTTTMPIIVPCIEERIQFEEETGIVQEAEIVQGEDSFNLPETSQPTPITSRRQTPNSKKRKRAREELIDAALMKIGGKTDPEDHLFEFCSKSIKKYPAEAKNEALESIANYVFQMNKKYLQ</sequence>
<evidence type="ECO:0000313" key="3">
    <source>
        <dbReference type="EMBL" id="GFQ68300.1"/>
    </source>
</evidence>
<feature type="region of interest" description="Disordered" evidence="1">
    <location>
        <begin position="339"/>
        <end position="366"/>
    </location>
</feature>
<dbReference type="AlphaFoldDB" id="A0A8X6K876"/>
<dbReference type="PROSITE" id="PS51029">
    <property type="entry name" value="MADF"/>
    <property type="match status" value="1"/>
</dbReference>
<proteinExistence type="predicted"/>
<dbReference type="EMBL" id="BMAO01030472">
    <property type="protein sequence ID" value="GFQ68300.1"/>
    <property type="molecule type" value="Genomic_DNA"/>
</dbReference>
<organism evidence="3 4">
    <name type="scientific">Trichonephila clavata</name>
    <name type="common">Joro spider</name>
    <name type="synonym">Nephila clavata</name>
    <dbReference type="NCBI Taxonomy" id="2740835"/>
    <lineage>
        <taxon>Eukaryota</taxon>
        <taxon>Metazoa</taxon>
        <taxon>Ecdysozoa</taxon>
        <taxon>Arthropoda</taxon>
        <taxon>Chelicerata</taxon>
        <taxon>Arachnida</taxon>
        <taxon>Araneae</taxon>
        <taxon>Araneomorphae</taxon>
        <taxon>Entelegynae</taxon>
        <taxon>Araneoidea</taxon>
        <taxon>Nephilidae</taxon>
        <taxon>Trichonephila</taxon>
    </lineage>
</organism>
<dbReference type="PANTHER" id="PTHR47331">
    <property type="entry name" value="PHD-TYPE DOMAIN-CONTAINING PROTEIN"/>
    <property type="match status" value="1"/>
</dbReference>
<dbReference type="Pfam" id="PF05380">
    <property type="entry name" value="Peptidase_A17"/>
    <property type="match status" value="1"/>
</dbReference>
<accession>A0A8X6K876</accession>
<comment type="caution">
    <text evidence="3">The sequence shown here is derived from an EMBL/GenBank/DDBJ whole genome shotgun (WGS) entry which is preliminary data.</text>
</comment>